<dbReference type="PROSITE" id="PS51845">
    <property type="entry name" value="PDEASE_I_2"/>
    <property type="match status" value="1"/>
</dbReference>
<organism evidence="3 4">
    <name type="scientific">Allacma fusca</name>
    <dbReference type="NCBI Taxonomy" id="39272"/>
    <lineage>
        <taxon>Eukaryota</taxon>
        <taxon>Metazoa</taxon>
        <taxon>Ecdysozoa</taxon>
        <taxon>Arthropoda</taxon>
        <taxon>Hexapoda</taxon>
        <taxon>Collembola</taxon>
        <taxon>Symphypleona</taxon>
        <taxon>Sminthuridae</taxon>
        <taxon>Allacma</taxon>
    </lineage>
</organism>
<comment type="caution">
    <text evidence="3">The sequence shown here is derived from an EMBL/GenBank/DDBJ whole genome shotgun (WGS) entry which is preliminary data.</text>
</comment>
<keyword evidence="4" id="KW-1185">Reference proteome</keyword>
<feature type="compositionally biased region" description="Basic and acidic residues" evidence="1">
    <location>
        <begin position="1"/>
        <end position="11"/>
    </location>
</feature>
<name>A0A8J2Q698_9HEXA</name>
<feature type="region of interest" description="Disordered" evidence="1">
    <location>
        <begin position="1"/>
        <end position="23"/>
    </location>
</feature>
<feature type="non-terminal residue" evidence="3">
    <location>
        <position position="1"/>
    </location>
</feature>
<proteinExistence type="predicted"/>
<dbReference type="InterPro" id="IPR002073">
    <property type="entry name" value="PDEase_catalytic_dom"/>
</dbReference>
<protein>
    <recommendedName>
        <fullName evidence="2">PDEase domain-containing protein</fullName>
    </recommendedName>
</protein>
<evidence type="ECO:0000313" key="3">
    <source>
        <dbReference type="EMBL" id="CAG7836191.1"/>
    </source>
</evidence>
<dbReference type="GO" id="GO:0004114">
    <property type="term" value="F:3',5'-cyclic-nucleotide phosphodiesterase activity"/>
    <property type="evidence" value="ECO:0007669"/>
    <property type="project" value="InterPro"/>
</dbReference>
<dbReference type="EMBL" id="CAJVCH010570919">
    <property type="protein sequence ID" value="CAG7836191.1"/>
    <property type="molecule type" value="Genomic_DNA"/>
</dbReference>
<reference evidence="3" key="1">
    <citation type="submission" date="2021-06" db="EMBL/GenBank/DDBJ databases">
        <authorList>
            <person name="Hodson N. C."/>
            <person name="Mongue J. A."/>
            <person name="Jaron S. K."/>
        </authorList>
    </citation>
    <scope>NUCLEOTIDE SEQUENCE</scope>
</reference>
<accession>A0A8J2Q698</accession>
<gene>
    <name evidence="3" type="ORF">AFUS01_LOCUS45459</name>
</gene>
<dbReference type="OrthoDB" id="189220at2759"/>
<evidence type="ECO:0000313" key="4">
    <source>
        <dbReference type="Proteomes" id="UP000708208"/>
    </source>
</evidence>
<evidence type="ECO:0000259" key="2">
    <source>
        <dbReference type="PROSITE" id="PS51845"/>
    </source>
</evidence>
<dbReference type="AlphaFoldDB" id="A0A8J2Q698"/>
<sequence>MSSNREGRRSQEGAVPSPSSLERQLRHSEDVPTFMGVVGPANTILKKDLLSWDFDIFEYNEKTSSAFKDVCFSIVKLFEVDKTFKVDEQTVLNWLDLVERTYKPEVPYHNSIHAADVLQAMACFLSNKRLKRFLSNNDRASLVIASIVHDIHHPGFVSAALKNLKHRLCVKNVEPFLESHHIQTAFKVTLGNEHCNIFKNLDPETFSMFEKDISDLILATDMEKHGDYYNDFRAAVVAATQAGRHMDWKAFDSLEKKLLMKQIILKNADVAACQRPLHIHITWTEKICREFHRQTETEIRINVEPTYPEYKELCVLPSTQLMFLEVIRPMIEDWDRLLELPGLQANFKRSLKFWQKFKTTEKCSFEEVKEASKNE</sequence>
<dbReference type="Pfam" id="PF00233">
    <property type="entry name" value="PDEase_I"/>
    <property type="match status" value="1"/>
</dbReference>
<evidence type="ECO:0000256" key="1">
    <source>
        <dbReference type="SAM" id="MobiDB-lite"/>
    </source>
</evidence>
<dbReference type="PANTHER" id="PTHR11347">
    <property type="entry name" value="CYCLIC NUCLEOTIDE PHOSPHODIESTERASE"/>
    <property type="match status" value="1"/>
</dbReference>
<feature type="domain" description="PDEase" evidence="2">
    <location>
        <begin position="27"/>
        <end position="361"/>
    </location>
</feature>
<dbReference type="Proteomes" id="UP000708208">
    <property type="component" value="Unassembled WGS sequence"/>
</dbReference>
<dbReference type="GO" id="GO:0007165">
    <property type="term" value="P:signal transduction"/>
    <property type="evidence" value="ECO:0007669"/>
    <property type="project" value="InterPro"/>
</dbReference>